<evidence type="ECO:0000313" key="2">
    <source>
        <dbReference type="Proteomes" id="UP000186607"/>
    </source>
</evidence>
<dbReference type="AlphaFoldDB" id="A0A1U7P3I5"/>
<organism evidence="1 2">
    <name type="scientific">Deinococcus marmoris</name>
    <dbReference type="NCBI Taxonomy" id="249408"/>
    <lineage>
        <taxon>Bacteria</taxon>
        <taxon>Thermotogati</taxon>
        <taxon>Deinococcota</taxon>
        <taxon>Deinococci</taxon>
        <taxon>Deinococcales</taxon>
        <taxon>Deinococcaceae</taxon>
        <taxon>Deinococcus</taxon>
    </lineage>
</organism>
<sequence length="66" mass="7470">MEDIPEFDSHNEENAFWNGHQLSPELWAEGQRGDPELDRMLEGLVSVKVVASQSEDETRVSDKRAG</sequence>
<keyword evidence="2" id="KW-1185">Reference proteome</keyword>
<dbReference type="Proteomes" id="UP000186607">
    <property type="component" value="Unassembled WGS sequence"/>
</dbReference>
<gene>
    <name evidence="1" type="ORF">BOO71_0001948</name>
</gene>
<evidence type="ECO:0000313" key="1">
    <source>
        <dbReference type="EMBL" id="OLV19720.1"/>
    </source>
</evidence>
<comment type="caution">
    <text evidence="1">The sequence shown here is derived from an EMBL/GenBank/DDBJ whole genome shotgun (WGS) entry which is preliminary data.</text>
</comment>
<reference evidence="1 2" key="1">
    <citation type="submission" date="2017-01" db="EMBL/GenBank/DDBJ databases">
        <title>Genome Analysis of Deinococcus marmoris KOPRI26562.</title>
        <authorList>
            <person name="Kim J.H."/>
            <person name="Oh H.-M."/>
        </authorList>
    </citation>
    <scope>NUCLEOTIDE SEQUENCE [LARGE SCALE GENOMIC DNA]</scope>
    <source>
        <strain evidence="1 2">KOPRI26562</strain>
    </source>
</reference>
<dbReference type="EMBL" id="MSTI01000022">
    <property type="protein sequence ID" value="OLV19720.1"/>
    <property type="molecule type" value="Genomic_DNA"/>
</dbReference>
<protein>
    <submittedName>
        <fullName evidence="1">Uncharacterized protein</fullName>
    </submittedName>
</protein>
<proteinExistence type="predicted"/>
<accession>A0A1U7P3I5</accession>
<name>A0A1U7P3I5_9DEIO</name>